<evidence type="ECO:0000313" key="2">
    <source>
        <dbReference type="EMBL" id="HIR06072.1"/>
    </source>
</evidence>
<dbReference type="PROSITE" id="PS51742">
    <property type="entry name" value="PPC"/>
    <property type="match status" value="1"/>
</dbReference>
<gene>
    <name evidence="2" type="ORF">IAB28_08935</name>
</gene>
<dbReference type="CDD" id="cd11378">
    <property type="entry name" value="DUF296"/>
    <property type="match status" value="1"/>
</dbReference>
<dbReference type="Gene3D" id="3.30.1330.80">
    <property type="entry name" value="Hypothetical protein, similar to alpha- acetolactate decarboxylase, domain 2"/>
    <property type="match status" value="1"/>
</dbReference>
<evidence type="ECO:0000259" key="1">
    <source>
        <dbReference type="PROSITE" id="PS51742"/>
    </source>
</evidence>
<dbReference type="Pfam" id="PF03479">
    <property type="entry name" value="PCC"/>
    <property type="match status" value="1"/>
</dbReference>
<keyword evidence="2" id="KW-0238">DNA-binding</keyword>
<name>A0A9D1A4S9_9FIRM</name>
<dbReference type="InterPro" id="IPR025707">
    <property type="entry name" value="DNA_bp_PD1"/>
</dbReference>
<dbReference type="EMBL" id="DVGC01000050">
    <property type="protein sequence ID" value="HIR06072.1"/>
    <property type="molecule type" value="Genomic_DNA"/>
</dbReference>
<dbReference type="GO" id="GO:0003677">
    <property type="term" value="F:DNA binding"/>
    <property type="evidence" value="ECO:0007669"/>
    <property type="project" value="UniProtKB-KW"/>
</dbReference>
<protein>
    <submittedName>
        <fullName evidence="2">DNA-binding protein</fullName>
    </submittedName>
</protein>
<reference evidence="2" key="2">
    <citation type="journal article" date="2021" name="PeerJ">
        <title>Extensive microbial diversity within the chicken gut microbiome revealed by metagenomics and culture.</title>
        <authorList>
            <person name="Gilroy R."/>
            <person name="Ravi A."/>
            <person name="Getino M."/>
            <person name="Pursley I."/>
            <person name="Horton D.L."/>
            <person name="Alikhan N.F."/>
            <person name="Baker D."/>
            <person name="Gharbi K."/>
            <person name="Hall N."/>
            <person name="Watson M."/>
            <person name="Adriaenssens E.M."/>
            <person name="Foster-Nyarko E."/>
            <person name="Jarju S."/>
            <person name="Secka A."/>
            <person name="Antonio M."/>
            <person name="Oren A."/>
            <person name="Chaudhuri R.R."/>
            <person name="La Ragione R."/>
            <person name="Hildebrand F."/>
            <person name="Pallen M.J."/>
        </authorList>
    </citation>
    <scope>NUCLEOTIDE SEQUENCE</scope>
    <source>
        <strain evidence="2">CHK180-2868</strain>
    </source>
</reference>
<dbReference type="PANTHER" id="PTHR34988:SF1">
    <property type="entry name" value="DNA-BINDING PROTEIN"/>
    <property type="match status" value="1"/>
</dbReference>
<dbReference type="AlphaFoldDB" id="A0A9D1A4S9"/>
<evidence type="ECO:0000313" key="3">
    <source>
        <dbReference type="Proteomes" id="UP000824250"/>
    </source>
</evidence>
<dbReference type="SUPFAM" id="SSF117856">
    <property type="entry name" value="AF0104/ALDC/Ptd012-like"/>
    <property type="match status" value="1"/>
</dbReference>
<accession>A0A9D1A4S9</accession>
<organism evidence="2 3">
    <name type="scientific">Candidatus Copromonas faecavium</name>
    <name type="common">nom. illeg.</name>
    <dbReference type="NCBI Taxonomy" id="2840740"/>
    <lineage>
        <taxon>Bacteria</taxon>
        <taxon>Bacillati</taxon>
        <taxon>Bacillota</taxon>
        <taxon>Clostridia</taxon>
        <taxon>Lachnospirales</taxon>
        <taxon>Lachnospiraceae</taxon>
        <taxon>Candidatus Copromonas (nom. illeg.)</taxon>
    </lineage>
</organism>
<dbReference type="InterPro" id="IPR005175">
    <property type="entry name" value="PPC_dom"/>
</dbReference>
<dbReference type="PANTHER" id="PTHR34988">
    <property type="entry name" value="PROTEIN, PUTATIVE-RELATED"/>
    <property type="match status" value="1"/>
</dbReference>
<comment type="caution">
    <text evidence="2">The sequence shown here is derived from an EMBL/GenBank/DDBJ whole genome shotgun (WGS) entry which is preliminary data.</text>
</comment>
<sequence>MEYRRFENTIVARIDKGEDMFEKLKRIAVLEDIKLAEVGGLGTFSHMNVGVYDLEERRFKGNDFDGMFEIVSLTGTINTMNGEYYAHLHASAADAEGHVFGGHLSEGTVGATMELVIRIIEGVVDREKDEKTGLNIFKFS</sequence>
<dbReference type="PIRSF" id="PIRSF016702">
    <property type="entry name" value="DNA_bp_PD1"/>
    <property type="match status" value="1"/>
</dbReference>
<proteinExistence type="predicted"/>
<reference evidence="2" key="1">
    <citation type="submission" date="2020-10" db="EMBL/GenBank/DDBJ databases">
        <authorList>
            <person name="Gilroy R."/>
        </authorList>
    </citation>
    <scope>NUCLEOTIDE SEQUENCE</scope>
    <source>
        <strain evidence="2">CHK180-2868</strain>
    </source>
</reference>
<feature type="domain" description="PPC" evidence="1">
    <location>
        <begin position="4"/>
        <end position="140"/>
    </location>
</feature>
<dbReference type="Proteomes" id="UP000824250">
    <property type="component" value="Unassembled WGS sequence"/>
</dbReference>